<keyword evidence="1" id="KW-0732">Signal</keyword>
<evidence type="ECO:0000313" key="2">
    <source>
        <dbReference type="EMBL" id="SHN10620.1"/>
    </source>
</evidence>
<dbReference type="OrthoDB" id="1344503at2"/>
<feature type="chain" id="PRO_5012364819" evidence="1">
    <location>
        <begin position="24"/>
        <end position="271"/>
    </location>
</feature>
<evidence type="ECO:0000256" key="1">
    <source>
        <dbReference type="SAM" id="SignalP"/>
    </source>
</evidence>
<reference evidence="3" key="1">
    <citation type="submission" date="2016-11" db="EMBL/GenBank/DDBJ databases">
        <authorList>
            <person name="Varghese N."/>
            <person name="Submissions S."/>
        </authorList>
    </citation>
    <scope>NUCLEOTIDE SEQUENCE [LARGE SCALE GENOMIC DNA]</scope>
    <source>
        <strain evidence="3">CGMCC 1.2749</strain>
    </source>
</reference>
<protein>
    <submittedName>
        <fullName evidence="2">Uncharacterized protein</fullName>
    </submittedName>
</protein>
<dbReference type="Proteomes" id="UP000184092">
    <property type="component" value="Unassembled WGS sequence"/>
</dbReference>
<dbReference type="AlphaFoldDB" id="A0A1M7P256"/>
<proteinExistence type="predicted"/>
<dbReference type="RefSeq" id="WP_073210532.1">
    <property type="nucleotide sequence ID" value="NZ_FRCL01000013.1"/>
</dbReference>
<dbReference type="EMBL" id="FRCL01000013">
    <property type="protein sequence ID" value="SHN10620.1"/>
    <property type="molecule type" value="Genomic_DNA"/>
</dbReference>
<organism evidence="2 3">
    <name type="scientific">Flavobacterium xinjiangense</name>
    <dbReference type="NCBI Taxonomy" id="178356"/>
    <lineage>
        <taxon>Bacteria</taxon>
        <taxon>Pseudomonadati</taxon>
        <taxon>Bacteroidota</taxon>
        <taxon>Flavobacteriia</taxon>
        <taxon>Flavobacteriales</taxon>
        <taxon>Flavobacteriaceae</taxon>
        <taxon>Flavobacterium</taxon>
    </lineage>
</organism>
<name>A0A1M7P256_9FLAO</name>
<keyword evidence="3" id="KW-1185">Reference proteome</keyword>
<accession>A0A1M7P256</accession>
<feature type="signal peptide" evidence="1">
    <location>
        <begin position="1"/>
        <end position="23"/>
    </location>
</feature>
<gene>
    <name evidence="2" type="ORF">SAMN05216269_11356</name>
</gene>
<sequence>MIHLKTISKVLIVLLLLGQNSFAQQKSSDQSMTDKKVQMGANINEKEAKAMPVMTVNSKSNINNINGGMPNRISMNVTVAKQTQGATFGEKVNASKINVTLIENGCVVLFPANAGYKVNIRNMSITELSVNESLAFGEKVNQGLHASGSALSQGASLLGGALPGGAIISAAVSSVGNLAGGAGGGAAAASYAKNAKIVLKIQDADSDSVMELPDGEYQLGFVIVENQTAGVKAISGVKDTLQTQVLIVFTIENGVLKTKHDTAKNSVGNIR</sequence>
<evidence type="ECO:0000313" key="3">
    <source>
        <dbReference type="Proteomes" id="UP000184092"/>
    </source>
</evidence>